<dbReference type="Proteomes" id="UP000032683">
    <property type="component" value="Unassembled WGS sequence"/>
</dbReference>
<protein>
    <submittedName>
        <fullName evidence="1">Uncharacterized protein</fullName>
    </submittedName>
</protein>
<proteinExistence type="predicted"/>
<sequence length="90" mass="9481">MQWRYAGIPGGRDMQTMRIARDTGLASQARATVAAPPCGRRMPCALGGWAVSMRSGQGVLLSHAGWLMVGAACHASVRLPAPWQGVTHAP</sequence>
<accession>A0A0D6QC92</accession>
<reference evidence="1 2" key="1">
    <citation type="submission" date="2012-11" db="EMBL/GenBank/DDBJ databases">
        <title>Whole genome sequence of Gluconacetobacter xylinus NBRC 13693.</title>
        <authorList>
            <person name="Azuma Y."/>
            <person name="Higashiura N."/>
            <person name="Hirakawa H."/>
            <person name="Matsushita K."/>
        </authorList>
    </citation>
    <scope>NUCLEOTIDE SEQUENCE [LARGE SCALE GENOMIC DNA]</scope>
    <source>
        <strain evidence="1 2">NBRC 13693</strain>
    </source>
</reference>
<evidence type="ECO:0000313" key="1">
    <source>
        <dbReference type="EMBL" id="GAO00432.1"/>
    </source>
</evidence>
<dbReference type="EMBL" id="BANJ01000048">
    <property type="protein sequence ID" value="GAO00432.1"/>
    <property type="molecule type" value="Genomic_DNA"/>
</dbReference>
<name>A0A0D6QC92_KOMXY</name>
<gene>
    <name evidence="1" type="ORF">Gxy13693_048_002</name>
</gene>
<evidence type="ECO:0000313" key="2">
    <source>
        <dbReference type="Proteomes" id="UP000032683"/>
    </source>
</evidence>
<comment type="caution">
    <text evidence="1">The sequence shown here is derived from an EMBL/GenBank/DDBJ whole genome shotgun (WGS) entry which is preliminary data.</text>
</comment>
<organism evidence="1 2">
    <name type="scientific">Komagataeibacter xylinus NBRC 13693</name>
    <dbReference type="NCBI Taxonomy" id="1234668"/>
    <lineage>
        <taxon>Bacteria</taxon>
        <taxon>Pseudomonadati</taxon>
        <taxon>Pseudomonadota</taxon>
        <taxon>Alphaproteobacteria</taxon>
        <taxon>Acetobacterales</taxon>
        <taxon>Acetobacteraceae</taxon>
        <taxon>Komagataeibacter</taxon>
    </lineage>
</organism>
<dbReference type="AlphaFoldDB" id="A0A0D6QC92"/>